<evidence type="ECO:0000259" key="1">
    <source>
        <dbReference type="PROSITE" id="PS50878"/>
    </source>
</evidence>
<comment type="caution">
    <text evidence="2">The sequence shown here is derived from an EMBL/GenBank/DDBJ whole genome shotgun (WGS) entry which is preliminary data.</text>
</comment>
<sequence length="236" mass="26411">MSAEHNSVGTSSKTANVSAHFKKDDETDKQIYRPISLLCVPGKLMEHAVATLIATHISEHNLGHPHQWAYKKCHSTELLLTKMIEDWKRALDNNLVVGIAFVDFRKAFDFIPHHVLVEKLRGVAGNLLCWIKNLLADCTQVTVENGIQSETLPVKFGVPQGSVLGHTLFSLFCRNLPDIAGVRQSKIHMYADDTTIYVAESSPDKVVIVLNSVLQKLYEWCCHNHLIYPSAVKQSV</sequence>
<reference evidence="2" key="1">
    <citation type="journal article" date="2023" name="G3 (Bethesda)">
        <title>Whole genome assembly and annotation of the endangered Caribbean coral Acropora cervicornis.</title>
        <authorList>
            <person name="Selwyn J.D."/>
            <person name="Vollmer S.V."/>
        </authorList>
    </citation>
    <scope>NUCLEOTIDE SEQUENCE</scope>
    <source>
        <strain evidence="2">K2</strain>
    </source>
</reference>
<dbReference type="PROSITE" id="PS50878">
    <property type="entry name" value="RT_POL"/>
    <property type="match status" value="1"/>
</dbReference>
<dbReference type="Proteomes" id="UP001249851">
    <property type="component" value="Unassembled WGS sequence"/>
</dbReference>
<evidence type="ECO:0000313" key="3">
    <source>
        <dbReference type="Proteomes" id="UP001249851"/>
    </source>
</evidence>
<dbReference type="GO" id="GO:0003964">
    <property type="term" value="F:RNA-directed DNA polymerase activity"/>
    <property type="evidence" value="ECO:0007669"/>
    <property type="project" value="UniProtKB-KW"/>
</dbReference>
<dbReference type="InterPro" id="IPR043502">
    <property type="entry name" value="DNA/RNA_pol_sf"/>
</dbReference>
<reference evidence="2" key="2">
    <citation type="journal article" date="2023" name="Science">
        <title>Genomic signatures of disease resistance in endangered staghorn corals.</title>
        <authorList>
            <person name="Vollmer S.V."/>
            <person name="Selwyn J.D."/>
            <person name="Despard B.A."/>
            <person name="Roesel C.L."/>
        </authorList>
    </citation>
    <scope>NUCLEOTIDE SEQUENCE</scope>
    <source>
        <strain evidence="2">K2</strain>
    </source>
</reference>
<organism evidence="2 3">
    <name type="scientific">Acropora cervicornis</name>
    <name type="common">Staghorn coral</name>
    <dbReference type="NCBI Taxonomy" id="6130"/>
    <lineage>
        <taxon>Eukaryota</taxon>
        <taxon>Metazoa</taxon>
        <taxon>Cnidaria</taxon>
        <taxon>Anthozoa</taxon>
        <taxon>Hexacorallia</taxon>
        <taxon>Scleractinia</taxon>
        <taxon>Astrocoeniina</taxon>
        <taxon>Acroporidae</taxon>
        <taxon>Acropora</taxon>
    </lineage>
</organism>
<accession>A0AAD9QIB2</accession>
<protein>
    <submittedName>
        <fullName evidence="2">RNA-directed DNA polymerase from mobile element jockey</fullName>
    </submittedName>
</protein>
<keyword evidence="2" id="KW-0808">Transferase</keyword>
<dbReference type="InterPro" id="IPR000477">
    <property type="entry name" value="RT_dom"/>
</dbReference>
<dbReference type="PANTHER" id="PTHR33332">
    <property type="entry name" value="REVERSE TRANSCRIPTASE DOMAIN-CONTAINING PROTEIN"/>
    <property type="match status" value="1"/>
</dbReference>
<dbReference type="SUPFAM" id="SSF56672">
    <property type="entry name" value="DNA/RNA polymerases"/>
    <property type="match status" value="1"/>
</dbReference>
<feature type="domain" description="Reverse transcriptase" evidence="1">
    <location>
        <begin position="1"/>
        <end position="236"/>
    </location>
</feature>
<keyword evidence="2" id="KW-0695">RNA-directed DNA polymerase</keyword>
<dbReference type="CDD" id="cd01650">
    <property type="entry name" value="RT_nLTR_like"/>
    <property type="match status" value="1"/>
</dbReference>
<dbReference type="Pfam" id="PF00078">
    <property type="entry name" value="RVT_1"/>
    <property type="match status" value="1"/>
</dbReference>
<gene>
    <name evidence="2" type="ORF">P5673_015262</name>
</gene>
<proteinExistence type="predicted"/>
<keyword evidence="2" id="KW-0548">Nucleotidyltransferase</keyword>
<name>A0AAD9QIB2_ACRCE</name>
<keyword evidence="3" id="KW-1185">Reference proteome</keyword>
<dbReference type="AlphaFoldDB" id="A0AAD9QIB2"/>
<evidence type="ECO:0000313" key="2">
    <source>
        <dbReference type="EMBL" id="KAK2561868.1"/>
    </source>
</evidence>
<dbReference type="EMBL" id="JARQWQ010000031">
    <property type="protein sequence ID" value="KAK2561868.1"/>
    <property type="molecule type" value="Genomic_DNA"/>
</dbReference>